<reference evidence="3" key="1">
    <citation type="journal article" date="2019" name="Int. J. Syst. Evol. Microbiol.">
        <title>The Global Catalogue of Microorganisms (GCM) 10K type strain sequencing project: providing services to taxonomists for standard genome sequencing and annotation.</title>
        <authorList>
            <consortium name="The Broad Institute Genomics Platform"/>
            <consortium name="The Broad Institute Genome Sequencing Center for Infectious Disease"/>
            <person name="Wu L."/>
            <person name="Ma J."/>
        </authorList>
    </citation>
    <scope>NUCLEOTIDE SEQUENCE [LARGE SCALE GENOMIC DNA]</scope>
    <source>
        <strain evidence="3">CGMCC 4.1437</strain>
    </source>
</reference>
<gene>
    <name evidence="2" type="ORF">ACFP3U_20795</name>
</gene>
<evidence type="ECO:0000313" key="3">
    <source>
        <dbReference type="Proteomes" id="UP001595975"/>
    </source>
</evidence>
<dbReference type="RefSeq" id="WP_380227099.1">
    <property type="nucleotide sequence ID" value="NZ_JBHSOF010000027.1"/>
</dbReference>
<feature type="domain" description="Beta-lactamase class A catalytic" evidence="1">
    <location>
        <begin position="142"/>
        <end position="276"/>
    </location>
</feature>
<dbReference type="GO" id="GO:0016787">
    <property type="term" value="F:hydrolase activity"/>
    <property type="evidence" value="ECO:0007669"/>
    <property type="project" value="UniProtKB-KW"/>
</dbReference>
<dbReference type="Pfam" id="PF13354">
    <property type="entry name" value="Beta-lactamase2"/>
    <property type="match status" value="1"/>
</dbReference>
<protein>
    <submittedName>
        <fullName evidence="2">Serine hydrolase</fullName>
    </submittedName>
</protein>
<dbReference type="PANTHER" id="PTHR35333">
    <property type="entry name" value="BETA-LACTAMASE"/>
    <property type="match status" value="1"/>
</dbReference>
<dbReference type="SUPFAM" id="SSF56601">
    <property type="entry name" value="beta-lactamase/transpeptidase-like"/>
    <property type="match status" value="1"/>
</dbReference>
<proteinExistence type="predicted"/>
<organism evidence="2 3">
    <name type="scientific">Kitasatospora misakiensis</name>
    <dbReference type="NCBI Taxonomy" id="67330"/>
    <lineage>
        <taxon>Bacteria</taxon>
        <taxon>Bacillati</taxon>
        <taxon>Actinomycetota</taxon>
        <taxon>Actinomycetes</taxon>
        <taxon>Kitasatosporales</taxon>
        <taxon>Streptomycetaceae</taxon>
        <taxon>Kitasatospora</taxon>
    </lineage>
</organism>
<keyword evidence="2" id="KW-0378">Hydrolase</keyword>
<dbReference type="InterPro" id="IPR045155">
    <property type="entry name" value="Beta-lactam_cat"/>
</dbReference>
<dbReference type="Gene3D" id="3.40.710.10">
    <property type="entry name" value="DD-peptidase/beta-lactamase superfamily"/>
    <property type="match status" value="1"/>
</dbReference>
<evidence type="ECO:0000313" key="2">
    <source>
        <dbReference type="EMBL" id="MFC5665407.1"/>
    </source>
</evidence>
<dbReference type="Proteomes" id="UP001595975">
    <property type="component" value="Unassembled WGS sequence"/>
</dbReference>
<keyword evidence="3" id="KW-1185">Reference proteome</keyword>
<name>A0ABW0X4A9_9ACTN</name>
<dbReference type="InterPro" id="IPR012338">
    <property type="entry name" value="Beta-lactam/transpept-like"/>
</dbReference>
<dbReference type="InterPro" id="IPR000871">
    <property type="entry name" value="Beta-lactam_class-A"/>
</dbReference>
<sequence>MTIRSVSRARVLVPVCLLVAAGAVVAVLQERSGGVGSSPRMSVVVSDTTSSVPAVATATPAVTPVAVPTASALGADAALRSAVDGAGGTVSVAIADLGTGRSLTYGGSGHGFATASIVKVDILSALLLQAQDDGTRLTDSQRDLAATMIENSDNDAATALWDAIGGETGLNSANARFGLTSTEAGEGGYWGLTSSTADDQLRLLRQVFTGESLLTPVSRAYVQELLDQVEDDQRWGVGAAASNGGFTVKNGWLPRDTDDLWVMNSIGRVERDGHELLIAVVSDGNPSEAEGTALVESVARSAAEALEGA</sequence>
<dbReference type="PANTHER" id="PTHR35333:SF3">
    <property type="entry name" value="BETA-LACTAMASE-TYPE TRANSPEPTIDASE FOLD CONTAINING PROTEIN"/>
    <property type="match status" value="1"/>
</dbReference>
<accession>A0ABW0X4A9</accession>
<dbReference type="EMBL" id="JBHSOF010000027">
    <property type="protein sequence ID" value="MFC5665407.1"/>
    <property type="molecule type" value="Genomic_DNA"/>
</dbReference>
<comment type="caution">
    <text evidence="2">The sequence shown here is derived from an EMBL/GenBank/DDBJ whole genome shotgun (WGS) entry which is preliminary data.</text>
</comment>
<evidence type="ECO:0000259" key="1">
    <source>
        <dbReference type="Pfam" id="PF13354"/>
    </source>
</evidence>